<dbReference type="EMBL" id="BGZK01000518">
    <property type="protein sequence ID" value="GBP48193.1"/>
    <property type="molecule type" value="Genomic_DNA"/>
</dbReference>
<feature type="region of interest" description="Disordered" evidence="1">
    <location>
        <begin position="58"/>
        <end position="126"/>
    </location>
</feature>
<organism evidence="2 3">
    <name type="scientific">Eumeta variegata</name>
    <name type="common">Bagworm moth</name>
    <name type="synonym">Eumeta japonica</name>
    <dbReference type="NCBI Taxonomy" id="151549"/>
    <lineage>
        <taxon>Eukaryota</taxon>
        <taxon>Metazoa</taxon>
        <taxon>Ecdysozoa</taxon>
        <taxon>Arthropoda</taxon>
        <taxon>Hexapoda</taxon>
        <taxon>Insecta</taxon>
        <taxon>Pterygota</taxon>
        <taxon>Neoptera</taxon>
        <taxon>Endopterygota</taxon>
        <taxon>Lepidoptera</taxon>
        <taxon>Glossata</taxon>
        <taxon>Ditrysia</taxon>
        <taxon>Tineoidea</taxon>
        <taxon>Psychidae</taxon>
        <taxon>Oiketicinae</taxon>
        <taxon>Eumeta</taxon>
    </lineage>
</organism>
<protein>
    <submittedName>
        <fullName evidence="2">Uncharacterized protein</fullName>
    </submittedName>
</protein>
<feature type="compositionally biased region" description="Basic residues" evidence="1">
    <location>
        <begin position="72"/>
        <end position="82"/>
    </location>
</feature>
<dbReference type="AlphaFoldDB" id="A0A4C1WAW5"/>
<comment type="caution">
    <text evidence="2">The sequence shown here is derived from an EMBL/GenBank/DDBJ whole genome shotgun (WGS) entry which is preliminary data.</text>
</comment>
<evidence type="ECO:0000313" key="2">
    <source>
        <dbReference type="EMBL" id="GBP48193.1"/>
    </source>
</evidence>
<accession>A0A4C1WAW5</accession>
<feature type="compositionally biased region" description="Basic and acidic residues" evidence="1">
    <location>
        <begin position="83"/>
        <end position="98"/>
    </location>
</feature>
<evidence type="ECO:0000256" key="1">
    <source>
        <dbReference type="SAM" id="MobiDB-lite"/>
    </source>
</evidence>
<keyword evidence="3" id="KW-1185">Reference proteome</keyword>
<name>A0A4C1WAW5_EUMVA</name>
<proteinExistence type="predicted"/>
<evidence type="ECO:0000313" key="3">
    <source>
        <dbReference type="Proteomes" id="UP000299102"/>
    </source>
</evidence>
<sequence>MRRSLTSIAFTSAARAGKSPLTPRDNCIAGVRARAAAVGPRRIECGLLYCGDTDSRRPELRALSPASPGRDCRRRRAGRKQRRSVDLHSGEAANEMKRNPMGFDDPTTATPAPRPRLNGPARRPGSRPYYLTVTLSTNCLLVYSLDLGP</sequence>
<gene>
    <name evidence="2" type="ORF">EVAR_27580_1</name>
</gene>
<dbReference type="Proteomes" id="UP000299102">
    <property type="component" value="Unassembled WGS sequence"/>
</dbReference>
<reference evidence="2 3" key="1">
    <citation type="journal article" date="2019" name="Commun. Biol.">
        <title>The bagworm genome reveals a unique fibroin gene that provides high tensile strength.</title>
        <authorList>
            <person name="Kono N."/>
            <person name="Nakamura H."/>
            <person name="Ohtoshi R."/>
            <person name="Tomita M."/>
            <person name="Numata K."/>
            <person name="Arakawa K."/>
        </authorList>
    </citation>
    <scope>NUCLEOTIDE SEQUENCE [LARGE SCALE GENOMIC DNA]</scope>
</reference>